<evidence type="ECO:0000256" key="1">
    <source>
        <dbReference type="ARBA" id="ARBA00023242"/>
    </source>
</evidence>
<evidence type="ECO:0000259" key="2">
    <source>
        <dbReference type="PROSITE" id="PS50048"/>
    </source>
</evidence>
<dbReference type="OrthoDB" id="3627830at2759"/>
<dbReference type="AlphaFoldDB" id="A0A6A5UQ47"/>
<dbReference type="CDD" id="cd00067">
    <property type="entry name" value="GAL4"/>
    <property type="match status" value="1"/>
</dbReference>
<evidence type="ECO:0000313" key="3">
    <source>
        <dbReference type="EMBL" id="KAF1967313.1"/>
    </source>
</evidence>
<dbReference type="Gene3D" id="4.10.240.10">
    <property type="entry name" value="Zn(2)-C6 fungal-type DNA-binding domain"/>
    <property type="match status" value="1"/>
</dbReference>
<keyword evidence="4" id="KW-1185">Reference proteome</keyword>
<proteinExistence type="predicted"/>
<evidence type="ECO:0000313" key="4">
    <source>
        <dbReference type="Proteomes" id="UP000800036"/>
    </source>
</evidence>
<accession>A0A6A5UQ47</accession>
<dbReference type="GO" id="GO:0008270">
    <property type="term" value="F:zinc ion binding"/>
    <property type="evidence" value="ECO:0007669"/>
    <property type="project" value="InterPro"/>
</dbReference>
<dbReference type="PROSITE" id="PS50048">
    <property type="entry name" value="ZN2_CY6_FUNGAL_2"/>
    <property type="match status" value="1"/>
</dbReference>
<dbReference type="SUPFAM" id="SSF57701">
    <property type="entry name" value="Zn2/Cys6 DNA-binding domain"/>
    <property type="match status" value="1"/>
</dbReference>
<dbReference type="InterPro" id="IPR001138">
    <property type="entry name" value="Zn2Cys6_DnaBD"/>
</dbReference>
<sequence>MPERRPAGTTRPRGSYSRLICLGCRERRIRCELPSEAEIPGPGELRTVETPCYRCKKLGIPCVVRQTILGRPRHEDSTGTADLQSTKNGDIVSRIIVELPLRTVARTRPIAVQNGVQDSNTLSNKGTKLRCSHNVTFRQGDALLIHKPQSAETILIIRALDTLHQEKVEKEWFRHLPAYVGHTQALDLSIKAVVAACAYAQGIPKLTSGDCYQALALALNAVKAKFRSHSQSGEVSDDMLASVGLLAHFEGALRKHGIPMRAHVEGLGAILAARSDTYPVSPLAREIFDFHACDSAIMACIQGTPSPFEGMPRGYYGKQRIAYDENDTDRSQIKAIGSELFVRIPRLVGLVRSLRLQPFPPTQLFLDALELSKFLLMLHDARAEERLLQNVKVRPSENPDATLPLGQSLHFASVEDFEALAYYWQNRLLLLRLDQRLQEMCNSSDVQGDYAAERCVPLRFRSSFGPQTNETFRLVNNILMSADFVDTLPLRKHDRLFAHAMVVVWGVVLDMPMVLDHFQDREETCTLAEQLVRRVNVALKAKPDLTIEDIDVAADIFVGGQPRGRFVELYGL</sequence>
<reference evidence="3" key="1">
    <citation type="journal article" date="2020" name="Stud. Mycol.">
        <title>101 Dothideomycetes genomes: a test case for predicting lifestyles and emergence of pathogens.</title>
        <authorList>
            <person name="Haridas S."/>
            <person name="Albert R."/>
            <person name="Binder M."/>
            <person name="Bloem J."/>
            <person name="Labutti K."/>
            <person name="Salamov A."/>
            <person name="Andreopoulos B."/>
            <person name="Baker S."/>
            <person name="Barry K."/>
            <person name="Bills G."/>
            <person name="Bluhm B."/>
            <person name="Cannon C."/>
            <person name="Castanera R."/>
            <person name="Culley D."/>
            <person name="Daum C."/>
            <person name="Ezra D."/>
            <person name="Gonzalez J."/>
            <person name="Henrissat B."/>
            <person name="Kuo A."/>
            <person name="Liang C."/>
            <person name="Lipzen A."/>
            <person name="Lutzoni F."/>
            <person name="Magnuson J."/>
            <person name="Mondo S."/>
            <person name="Nolan M."/>
            <person name="Ohm R."/>
            <person name="Pangilinan J."/>
            <person name="Park H.-J."/>
            <person name="Ramirez L."/>
            <person name="Alfaro M."/>
            <person name="Sun H."/>
            <person name="Tritt A."/>
            <person name="Yoshinaga Y."/>
            <person name="Zwiers L.-H."/>
            <person name="Turgeon B."/>
            <person name="Goodwin S."/>
            <person name="Spatafora J."/>
            <person name="Crous P."/>
            <person name="Grigoriev I."/>
        </authorList>
    </citation>
    <scope>NUCLEOTIDE SEQUENCE</scope>
    <source>
        <strain evidence="3">CBS 107.79</strain>
    </source>
</reference>
<protein>
    <recommendedName>
        <fullName evidence="2">Zn(2)-C6 fungal-type domain-containing protein</fullName>
    </recommendedName>
</protein>
<dbReference type="InterPro" id="IPR053178">
    <property type="entry name" value="Osmoadaptation_assoc"/>
</dbReference>
<dbReference type="InterPro" id="IPR036864">
    <property type="entry name" value="Zn2-C6_fun-type_DNA-bd_sf"/>
</dbReference>
<dbReference type="PANTHER" id="PTHR38111:SF2">
    <property type="entry name" value="FINGER DOMAIN PROTEIN, PUTATIVE (AFU_ORTHOLOGUE AFUA_1G01560)-RELATED"/>
    <property type="match status" value="1"/>
</dbReference>
<feature type="domain" description="Zn(2)-C6 fungal-type" evidence="2">
    <location>
        <begin position="20"/>
        <end position="64"/>
    </location>
</feature>
<dbReference type="Proteomes" id="UP000800036">
    <property type="component" value="Unassembled WGS sequence"/>
</dbReference>
<dbReference type="PANTHER" id="PTHR38111">
    <property type="entry name" value="ZN(2)-C6 FUNGAL-TYPE DOMAIN-CONTAINING PROTEIN-RELATED"/>
    <property type="match status" value="1"/>
</dbReference>
<name>A0A6A5UQ47_9PLEO</name>
<gene>
    <name evidence="3" type="ORF">BU23DRAFT_559508</name>
</gene>
<keyword evidence="1" id="KW-0539">Nucleus</keyword>
<dbReference type="GO" id="GO:0000981">
    <property type="term" value="F:DNA-binding transcription factor activity, RNA polymerase II-specific"/>
    <property type="evidence" value="ECO:0007669"/>
    <property type="project" value="InterPro"/>
</dbReference>
<organism evidence="3 4">
    <name type="scientific">Bimuria novae-zelandiae CBS 107.79</name>
    <dbReference type="NCBI Taxonomy" id="1447943"/>
    <lineage>
        <taxon>Eukaryota</taxon>
        <taxon>Fungi</taxon>
        <taxon>Dikarya</taxon>
        <taxon>Ascomycota</taxon>
        <taxon>Pezizomycotina</taxon>
        <taxon>Dothideomycetes</taxon>
        <taxon>Pleosporomycetidae</taxon>
        <taxon>Pleosporales</taxon>
        <taxon>Massarineae</taxon>
        <taxon>Didymosphaeriaceae</taxon>
        <taxon>Bimuria</taxon>
    </lineage>
</organism>
<dbReference type="EMBL" id="ML976734">
    <property type="protein sequence ID" value="KAF1967313.1"/>
    <property type="molecule type" value="Genomic_DNA"/>
</dbReference>